<dbReference type="Proteomes" id="UP000066549">
    <property type="component" value="Chromosome"/>
</dbReference>
<proteinExistence type="predicted"/>
<dbReference type="PANTHER" id="PTHR23063:SF52">
    <property type="entry name" value="LYSOPHOSPHATIDYLCHOLINE ACYLTRANSFERASE"/>
    <property type="match status" value="1"/>
</dbReference>
<evidence type="ECO:0000256" key="1">
    <source>
        <dbReference type="ARBA" id="ARBA00004370"/>
    </source>
</evidence>
<dbReference type="Pfam" id="PF01553">
    <property type="entry name" value="Acyltransferase"/>
    <property type="match status" value="1"/>
</dbReference>
<accession>A0A0H4J2D1</accession>
<keyword evidence="7" id="KW-0012">Acyltransferase</keyword>
<dbReference type="GO" id="GO:0006629">
    <property type="term" value="P:lipid metabolic process"/>
    <property type="evidence" value="ECO:0007669"/>
    <property type="project" value="UniProtKB-KW"/>
</dbReference>
<dbReference type="InterPro" id="IPR002123">
    <property type="entry name" value="Plipid/glycerol_acylTrfase"/>
</dbReference>
<evidence type="ECO:0000259" key="9">
    <source>
        <dbReference type="SMART" id="SM00563"/>
    </source>
</evidence>
<dbReference type="EMBL" id="CP011002">
    <property type="protein sequence ID" value="AKO66205.1"/>
    <property type="molecule type" value="Genomic_DNA"/>
</dbReference>
<feature type="domain" description="Phospholipid/glycerol acyltransferase" evidence="9">
    <location>
        <begin position="86"/>
        <end position="197"/>
    </location>
</feature>
<keyword evidence="3 8" id="KW-0812">Transmembrane</keyword>
<name>A0A0H4J2D1_9PROT</name>
<reference evidence="10 11" key="1">
    <citation type="submission" date="2015-03" db="EMBL/GenBank/DDBJ databases">
        <title>Comparative analysis of the OM43 clade including a novel species from Red Sea uncovers genomic and metabolic diversity among marine methylotrophs.</title>
        <authorList>
            <person name="Jimenez-Infante F."/>
            <person name="Ngugi D.K."/>
            <person name="Vinu M."/>
            <person name="Alam I."/>
            <person name="Kamau A."/>
            <person name="Blom J."/>
            <person name="Bajic V.B."/>
            <person name="Stingl U."/>
        </authorList>
    </citation>
    <scope>NUCLEOTIDE SEQUENCE [LARGE SCALE GENOMIC DNA]</scope>
    <source>
        <strain evidence="10 11">MBRSH7</strain>
    </source>
</reference>
<evidence type="ECO:0000256" key="2">
    <source>
        <dbReference type="ARBA" id="ARBA00022679"/>
    </source>
</evidence>
<evidence type="ECO:0000256" key="8">
    <source>
        <dbReference type="SAM" id="Phobius"/>
    </source>
</evidence>
<keyword evidence="5" id="KW-0443">Lipid metabolism</keyword>
<sequence>MIHENHSKFFVMVGHEYVKNMTVSNLVRILQLFVHVLAGLLLAVTFPVMTKKMKTLIIKSWCLCLLRIIKVKIKISGQNLSLLKNKFFVANHISWLDIIVINSIMPVAFVAKSSVKSWPVFGLMARFTNTIFLDRSSKKSMLMAYQHIKSSLSHSSIFIFPEGTSTVGKHVKPFHSNFFQIPVDLCKSTYPVSIEYLKDNQFTNIPAYVGDDTLVESILRIVKNPGFEASVTYFKGIDGKNRNRKEIAINANQIINEQIVKKFRS</sequence>
<evidence type="ECO:0000313" key="11">
    <source>
        <dbReference type="Proteomes" id="UP000066549"/>
    </source>
</evidence>
<keyword evidence="11" id="KW-1185">Reference proteome</keyword>
<evidence type="ECO:0000256" key="5">
    <source>
        <dbReference type="ARBA" id="ARBA00023098"/>
    </source>
</evidence>
<dbReference type="AlphaFoldDB" id="A0A0H4J2D1"/>
<keyword evidence="6 8" id="KW-0472">Membrane</keyword>
<organism evidence="10 11">
    <name type="scientific">Methylophilales bacterium MBRS-H7</name>
    <dbReference type="NCBI Taxonomy" id="1623450"/>
    <lineage>
        <taxon>Bacteria</taxon>
        <taxon>Pseudomonadati</taxon>
        <taxon>Pseudomonadota</taxon>
        <taxon>Betaproteobacteria</taxon>
        <taxon>Nitrosomonadales</taxon>
        <taxon>OM43 clade</taxon>
    </lineage>
</organism>
<feature type="transmembrane region" description="Helical" evidence="8">
    <location>
        <begin position="29"/>
        <end position="49"/>
    </location>
</feature>
<evidence type="ECO:0000256" key="7">
    <source>
        <dbReference type="ARBA" id="ARBA00023315"/>
    </source>
</evidence>
<keyword evidence="4 8" id="KW-1133">Transmembrane helix</keyword>
<dbReference type="GO" id="GO:0016746">
    <property type="term" value="F:acyltransferase activity"/>
    <property type="evidence" value="ECO:0007669"/>
    <property type="project" value="UniProtKB-KW"/>
</dbReference>
<keyword evidence="2" id="KW-0808">Transferase</keyword>
<gene>
    <name evidence="10" type="ORF">VI33_05910</name>
</gene>
<dbReference type="SMART" id="SM00563">
    <property type="entry name" value="PlsC"/>
    <property type="match status" value="1"/>
</dbReference>
<dbReference type="GO" id="GO:0016020">
    <property type="term" value="C:membrane"/>
    <property type="evidence" value="ECO:0007669"/>
    <property type="project" value="UniProtKB-SubCell"/>
</dbReference>
<dbReference type="SUPFAM" id="SSF69593">
    <property type="entry name" value="Glycerol-3-phosphate (1)-acyltransferase"/>
    <property type="match status" value="1"/>
</dbReference>
<comment type="subcellular location">
    <subcellularLocation>
        <location evidence="1">Membrane</location>
    </subcellularLocation>
</comment>
<protein>
    <recommendedName>
        <fullName evidence="9">Phospholipid/glycerol acyltransferase domain-containing protein</fullName>
    </recommendedName>
</protein>
<evidence type="ECO:0000256" key="6">
    <source>
        <dbReference type="ARBA" id="ARBA00023136"/>
    </source>
</evidence>
<dbReference type="CDD" id="cd07989">
    <property type="entry name" value="LPLAT_AGPAT-like"/>
    <property type="match status" value="1"/>
</dbReference>
<evidence type="ECO:0000256" key="3">
    <source>
        <dbReference type="ARBA" id="ARBA00022692"/>
    </source>
</evidence>
<dbReference type="PANTHER" id="PTHR23063">
    <property type="entry name" value="PHOSPHOLIPID ACYLTRANSFERASE"/>
    <property type="match status" value="1"/>
</dbReference>
<evidence type="ECO:0000256" key="4">
    <source>
        <dbReference type="ARBA" id="ARBA00022989"/>
    </source>
</evidence>
<evidence type="ECO:0000313" key="10">
    <source>
        <dbReference type="EMBL" id="AKO66205.1"/>
    </source>
</evidence>